<evidence type="ECO:0000313" key="2">
    <source>
        <dbReference type="EMBL" id="KAK4370242.1"/>
    </source>
</evidence>
<reference evidence="2" key="1">
    <citation type="submission" date="2023-12" db="EMBL/GenBank/DDBJ databases">
        <title>Genome assembly of Anisodus tanguticus.</title>
        <authorList>
            <person name="Wang Y.-J."/>
        </authorList>
    </citation>
    <scope>NUCLEOTIDE SEQUENCE</scope>
    <source>
        <strain evidence="2">KB-2021</strain>
        <tissue evidence="2">Leaf</tissue>
    </source>
</reference>
<comment type="caution">
    <text evidence="2">The sequence shown here is derived from an EMBL/GenBank/DDBJ whole genome shotgun (WGS) entry which is preliminary data.</text>
</comment>
<accession>A0AAE1SIA1</accession>
<evidence type="ECO:0000256" key="1">
    <source>
        <dbReference type="SAM" id="MobiDB-lite"/>
    </source>
</evidence>
<name>A0AAE1SIA1_9SOLA</name>
<dbReference type="EMBL" id="JAVYJV010000005">
    <property type="protein sequence ID" value="KAK4370242.1"/>
    <property type="molecule type" value="Genomic_DNA"/>
</dbReference>
<feature type="region of interest" description="Disordered" evidence="1">
    <location>
        <begin position="1"/>
        <end position="23"/>
    </location>
</feature>
<organism evidence="2 3">
    <name type="scientific">Anisodus tanguticus</name>
    <dbReference type="NCBI Taxonomy" id="243964"/>
    <lineage>
        <taxon>Eukaryota</taxon>
        <taxon>Viridiplantae</taxon>
        <taxon>Streptophyta</taxon>
        <taxon>Embryophyta</taxon>
        <taxon>Tracheophyta</taxon>
        <taxon>Spermatophyta</taxon>
        <taxon>Magnoliopsida</taxon>
        <taxon>eudicotyledons</taxon>
        <taxon>Gunneridae</taxon>
        <taxon>Pentapetalae</taxon>
        <taxon>asterids</taxon>
        <taxon>lamiids</taxon>
        <taxon>Solanales</taxon>
        <taxon>Solanaceae</taxon>
        <taxon>Solanoideae</taxon>
        <taxon>Hyoscyameae</taxon>
        <taxon>Anisodus</taxon>
    </lineage>
</organism>
<gene>
    <name evidence="2" type="ORF">RND71_009717</name>
</gene>
<sequence length="91" mass="9908">MDPREPTVISSGKEHSGGENRTPSLLAFCGNLKMMTHHLEMPAGPRVTTLTQVYDLGGRHKSGRRGRGIRSTRSSGINLAEGVVVFAEEFE</sequence>
<dbReference type="Proteomes" id="UP001291623">
    <property type="component" value="Unassembled WGS sequence"/>
</dbReference>
<evidence type="ECO:0000313" key="3">
    <source>
        <dbReference type="Proteomes" id="UP001291623"/>
    </source>
</evidence>
<protein>
    <submittedName>
        <fullName evidence="2">Uncharacterized protein</fullName>
    </submittedName>
</protein>
<proteinExistence type="predicted"/>
<keyword evidence="3" id="KW-1185">Reference proteome</keyword>
<dbReference type="AlphaFoldDB" id="A0AAE1SIA1"/>